<gene>
    <name evidence="2" type="ORF">PV02_07635</name>
</gene>
<dbReference type="AlphaFoldDB" id="A0AAE3HB75"/>
<dbReference type="EMBL" id="JTEO01000004">
    <property type="protein sequence ID" value="MCQ6962934.1"/>
    <property type="molecule type" value="Genomic_DNA"/>
</dbReference>
<evidence type="ECO:0000256" key="1">
    <source>
        <dbReference type="SAM" id="MobiDB-lite"/>
    </source>
</evidence>
<proteinExistence type="predicted"/>
<keyword evidence="3" id="KW-1185">Reference proteome</keyword>
<accession>A0AAE3HB75</accession>
<dbReference type="RefSeq" id="WP_256622803.1">
    <property type="nucleotide sequence ID" value="NZ_JTEO01000004.1"/>
</dbReference>
<dbReference type="Proteomes" id="UP001206983">
    <property type="component" value="Unassembled WGS sequence"/>
</dbReference>
<organism evidence="2 3">
    <name type="scientific">Methanolobus chelungpuianus</name>
    <dbReference type="NCBI Taxonomy" id="502115"/>
    <lineage>
        <taxon>Archaea</taxon>
        <taxon>Methanobacteriati</taxon>
        <taxon>Methanobacteriota</taxon>
        <taxon>Stenosarchaea group</taxon>
        <taxon>Methanomicrobia</taxon>
        <taxon>Methanosarcinales</taxon>
        <taxon>Methanosarcinaceae</taxon>
        <taxon>Methanolobus</taxon>
    </lineage>
</organism>
<reference evidence="2 3" key="1">
    <citation type="journal article" date="2011" name="Appl. Environ. Microbiol.">
        <title>Methanogenic archaea isolated from Taiwan's Chelungpu fault.</title>
        <authorList>
            <person name="Wu S.Y."/>
            <person name="Lai M.C."/>
        </authorList>
    </citation>
    <scope>NUCLEOTIDE SEQUENCE [LARGE SCALE GENOMIC DNA]</scope>
    <source>
        <strain evidence="2 3">St545Mb</strain>
    </source>
</reference>
<evidence type="ECO:0000313" key="3">
    <source>
        <dbReference type="Proteomes" id="UP001206983"/>
    </source>
</evidence>
<comment type="caution">
    <text evidence="2">The sequence shown here is derived from an EMBL/GenBank/DDBJ whole genome shotgun (WGS) entry which is preliminary data.</text>
</comment>
<feature type="compositionally biased region" description="Low complexity" evidence="1">
    <location>
        <begin position="52"/>
        <end position="64"/>
    </location>
</feature>
<sequence>MTNLWIRHLEKAAPEEQERGASFVNMLHSLSRTSGTVRRKLNIERHPQGRNGLASGVSASLSAACAEERPHKTEATGPVDESRPSPGWCAAEQDRRTELCKWTARSQHGYEAGADVPEEDYVQLLRLESGDLMLRYNVTGEEVFETVVTSPEEAESLILEDNMTTASLYPENPEFQWSKK</sequence>
<feature type="region of interest" description="Disordered" evidence="1">
    <location>
        <begin position="45"/>
        <end position="89"/>
    </location>
</feature>
<evidence type="ECO:0000313" key="2">
    <source>
        <dbReference type="EMBL" id="MCQ6962934.1"/>
    </source>
</evidence>
<protein>
    <submittedName>
        <fullName evidence="2">Uncharacterized protein</fullName>
    </submittedName>
</protein>
<name>A0AAE3HB75_9EURY</name>